<feature type="domain" description="Chromatin assembly factor 1 subunit A dimerization" evidence="6">
    <location>
        <begin position="324"/>
        <end position="396"/>
    </location>
</feature>
<evidence type="ECO:0000256" key="5">
    <source>
        <dbReference type="SAM" id="MobiDB-lite"/>
    </source>
</evidence>
<dbReference type="EMBL" id="MCBS01024651">
    <property type="protein sequence ID" value="RKF72906.1"/>
    <property type="molecule type" value="Genomic_DNA"/>
</dbReference>
<keyword evidence="4" id="KW-0539">Nucleus</keyword>
<feature type="region of interest" description="Disordered" evidence="5">
    <location>
        <begin position="1"/>
        <end position="46"/>
    </location>
</feature>
<dbReference type="GO" id="GO:0006334">
    <property type="term" value="P:nucleosome assembly"/>
    <property type="evidence" value="ECO:0007669"/>
    <property type="project" value="TreeGrafter"/>
</dbReference>
<dbReference type="PANTHER" id="PTHR15272">
    <property type="entry name" value="CHROMATIN ASSEMBLY FACTOR 1 SUBUNIT A CAF-1 SUBUNIT A"/>
    <property type="match status" value="1"/>
</dbReference>
<gene>
    <name evidence="8" type="ORF">GcM1_246106</name>
</gene>
<dbReference type="GO" id="GO:0033186">
    <property type="term" value="C:CAF-1 complex"/>
    <property type="evidence" value="ECO:0007669"/>
    <property type="project" value="TreeGrafter"/>
</dbReference>
<evidence type="ECO:0000313" key="9">
    <source>
        <dbReference type="Proteomes" id="UP000285326"/>
    </source>
</evidence>
<protein>
    <submittedName>
        <fullName evidence="8">Chromatin assembly factor 1 subunit rlf2</fullName>
    </submittedName>
</protein>
<dbReference type="InterPro" id="IPR048800">
    <property type="entry name" value="Cac1-like_C"/>
</dbReference>
<reference evidence="8 9" key="1">
    <citation type="journal article" date="2018" name="BMC Genomics">
        <title>Comparative genome analyses reveal sequence features reflecting distinct modes of host-adaptation between dicot and monocot powdery mildew.</title>
        <authorList>
            <person name="Wu Y."/>
            <person name="Ma X."/>
            <person name="Pan Z."/>
            <person name="Kale S.D."/>
            <person name="Song Y."/>
            <person name="King H."/>
            <person name="Zhang Q."/>
            <person name="Presley C."/>
            <person name="Deng X."/>
            <person name="Wei C.I."/>
            <person name="Xiao S."/>
        </authorList>
    </citation>
    <scope>NUCLEOTIDE SEQUENCE [LARGE SCALE GENOMIC DNA]</scope>
    <source>
        <strain evidence="8">UMSG1</strain>
    </source>
</reference>
<feature type="compositionally biased region" description="Polar residues" evidence="5">
    <location>
        <begin position="63"/>
        <end position="74"/>
    </location>
</feature>
<dbReference type="Pfam" id="PF21796">
    <property type="entry name" value="Cac1_C"/>
    <property type="match status" value="1"/>
</dbReference>
<dbReference type="GO" id="GO:0005634">
    <property type="term" value="C:nucleus"/>
    <property type="evidence" value="ECO:0007669"/>
    <property type="project" value="UniProtKB-SubCell"/>
</dbReference>
<name>A0A420IEE3_9PEZI</name>
<comment type="subcellular location">
    <subcellularLocation>
        <location evidence="1">Nucleus</location>
    </subcellularLocation>
</comment>
<sequence>MTFDVPQLIKKRDHNSFSEECTPPTDPVTAPSYFTENNDTNHNTTSTASDALIIAAASPSFSTLDKTATSQPSSKKIKFLEDDSKMNQKPKDLSKAELKARKEKQKEEERERRDIERKKRELEREEKRLALEIEKQTREEKRRKIEEEKKRKKEQLQRKERSQMKLGCFFAASASVNTPQTGSAEIKINSPENVPRINNYVEEDQTATTVPVQSLTPYLKLFPAFFIQNGVTLAPFNWFKRHSDELKQAQENIDMCITGFPILEKPSKVCDILNLPAQNRIPRGRNCKSVREIMNDFYSRSSNRTNDLSPTYLSERLLKTIPLKSLKFYEDVRPPYIGTFTYLPTHGTAKVARNPFRKHFPNTNYEYDSEAEWIEDEDGEDIGSDEEEEEFDDDEDIDGFLDDENDEIPYSRQVDLNGDLVPISTGICWEDDNMHNSNDELSTYKLEFLLDPNMTSINPFLTSYWTPVVSPEAESKTVTVHNTKKLKMNKLNHLESKTSMSVLPKASLGPVPISQKFQITTSKSKETIITTGSYNQSTSAKLIAPADMEDFKTAVAGSDLSKVGLIEVLKKRFPGRPAATIKATLEVIARRGQKGQKEAEKRWILL</sequence>
<feature type="compositionally biased region" description="Polar residues" evidence="5">
    <location>
        <begin position="32"/>
        <end position="46"/>
    </location>
</feature>
<feature type="compositionally biased region" description="Basic and acidic residues" evidence="5">
    <location>
        <begin position="78"/>
        <end position="116"/>
    </location>
</feature>
<dbReference type="GO" id="GO:0006281">
    <property type="term" value="P:DNA repair"/>
    <property type="evidence" value="ECO:0007669"/>
    <property type="project" value="UniProtKB-KW"/>
</dbReference>
<organism evidence="8 9">
    <name type="scientific">Golovinomyces cichoracearum</name>
    <dbReference type="NCBI Taxonomy" id="62708"/>
    <lineage>
        <taxon>Eukaryota</taxon>
        <taxon>Fungi</taxon>
        <taxon>Dikarya</taxon>
        <taxon>Ascomycota</taxon>
        <taxon>Pezizomycotina</taxon>
        <taxon>Leotiomycetes</taxon>
        <taxon>Erysiphales</taxon>
        <taxon>Erysiphaceae</taxon>
        <taxon>Golovinomyces</taxon>
    </lineage>
</organism>
<dbReference type="InterPro" id="IPR022043">
    <property type="entry name" value="CAF1A_DD"/>
</dbReference>
<proteinExistence type="predicted"/>
<dbReference type="AlphaFoldDB" id="A0A420IEE3"/>
<comment type="caution">
    <text evidence="8">The sequence shown here is derived from an EMBL/GenBank/DDBJ whole genome shotgun (WGS) entry which is preliminary data.</text>
</comment>
<feature type="domain" description="Chromatin assembly factor 1 subunit Cac1-like C-terminal" evidence="7">
    <location>
        <begin position="548"/>
        <end position="604"/>
    </location>
</feature>
<keyword evidence="3" id="KW-0234">DNA repair</keyword>
<dbReference type="Proteomes" id="UP000285326">
    <property type="component" value="Unassembled WGS sequence"/>
</dbReference>
<evidence type="ECO:0000256" key="3">
    <source>
        <dbReference type="ARBA" id="ARBA00023204"/>
    </source>
</evidence>
<keyword evidence="2" id="KW-0227">DNA damage</keyword>
<feature type="region of interest" description="Disordered" evidence="5">
    <location>
        <begin position="63"/>
        <end position="116"/>
    </location>
</feature>
<evidence type="ECO:0000259" key="7">
    <source>
        <dbReference type="Pfam" id="PF21796"/>
    </source>
</evidence>
<accession>A0A420IEE3</accession>
<evidence type="ECO:0000256" key="2">
    <source>
        <dbReference type="ARBA" id="ARBA00022763"/>
    </source>
</evidence>
<dbReference type="Pfam" id="PF12253">
    <property type="entry name" value="CAF1A_dimeriz"/>
    <property type="match status" value="1"/>
</dbReference>
<evidence type="ECO:0000259" key="6">
    <source>
        <dbReference type="Pfam" id="PF12253"/>
    </source>
</evidence>
<feature type="region of interest" description="Disordered" evidence="5">
    <location>
        <begin position="137"/>
        <end position="160"/>
    </location>
</feature>
<evidence type="ECO:0000256" key="1">
    <source>
        <dbReference type="ARBA" id="ARBA00004123"/>
    </source>
</evidence>
<dbReference type="PANTHER" id="PTHR15272:SF0">
    <property type="entry name" value="CHROMATIN ASSEMBLY FACTOR 1 SUBUNIT A"/>
    <property type="match status" value="1"/>
</dbReference>
<evidence type="ECO:0000313" key="8">
    <source>
        <dbReference type="EMBL" id="RKF72906.1"/>
    </source>
</evidence>
<evidence type="ECO:0000256" key="4">
    <source>
        <dbReference type="ARBA" id="ARBA00023242"/>
    </source>
</evidence>